<name>A0A134B9J0_9BACT</name>
<sequence length="45" mass="5438">MYQQKKTSPTRESLWMRKHINDKFFGLQLECQLPITVTDVGQRRE</sequence>
<dbReference type="PATRIC" id="fig|419005.5.peg.1594"/>
<comment type="caution">
    <text evidence="1">The sequence shown here is derived from an EMBL/GenBank/DDBJ whole genome shotgun (WGS) entry which is preliminary data.</text>
</comment>
<evidence type="ECO:0000313" key="2">
    <source>
        <dbReference type="Proteomes" id="UP000070531"/>
    </source>
</evidence>
<dbReference type="AlphaFoldDB" id="A0A134B9J0"/>
<dbReference type="Proteomes" id="UP000070531">
    <property type="component" value="Unassembled WGS sequence"/>
</dbReference>
<gene>
    <name evidence="1" type="ORF">HMPREF1860_01594</name>
</gene>
<evidence type="ECO:0000313" key="1">
    <source>
        <dbReference type="EMBL" id="KXB76540.1"/>
    </source>
</evidence>
<proteinExistence type="predicted"/>
<reference evidence="1 2" key="1">
    <citation type="submission" date="2016-01" db="EMBL/GenBank/DDBJ databases">
        <authorList>
            <person name="Oliw E.H."/>
        </authorList>
    </citation>
    <scope>NUCLEOTIDE SEQUENCE [LARGE SCALE GENOMIC DNA]</scope>
    <source>
        <strain evidence="1 2">DNF00307</strain>
    </source>
</reference>
<dbReference type="EMBL" id="LSDL01000089">
    <property type="protein sequence ID" value="KXB76540.1"/>
    <property type="molecule type" value="Genomic_DNA"/>
</dbReference>
<organism evidence="1">
    <name type="scientific">Prevotella amnii</name>
    <dbReference type="NCBI Taxonomy" id="419005"/>
    <lineage>
        <taxon>Bacteria</taxon>
        <taxon>Pseudomonadati</taxon>
        <taxon>Bacteroidota</taxon>
        <taxon>Bacteroidia</taxon>
        <taxon>Bacteroidales</taxon>
        <taxon>Prevotellaceae</taxon>
        <taxon>Prevotella</taxon>
    </lineage>
</organism>
<dbReference type="STRING" id="419005.HMPREF1860_01594"/>
<accession>A0A134B9J0</accession>
<protein>
    <submittedName>
        <fullName evidence="1">Uncharacterized protein</fullName>
    </submittedName>
</protein>